<dbReference type="SUPFAM" id="SSF52540">
    <property type="entry name" value="P-loop containing nucleoside triphosphate hydrolases"/>
    <property type="match status" value="1"/>
</dbReference>
<dbReference type="Gene3D" id="3.40.50.300">
    <property type="entry name" value="P-loop containing nucleotide triphosphate hydrolases"/>
    <property type="match status" value="1"/>
</dbReference>
<comment type="caution">
    <text evidence="11">The sequence shown here is derived from an EMBL/GenBank/DDBJ whole genome shotgun (WGS) entry which is preliminary data.</text>
</comment>
<keyword evidence="8" id="KW-1278">Translocase</keyword>
<keyword evidence="7" id="KW-0067">ATP-binding</keyword>
<evidence type="ECO:0000256" key="1">
    <source>
        <dbReference type="ARBA" id="ARBA00004202"/>
    </source>
</evidence>
<dbReference type="PANTHER" id="PTHR43297:SF14">
    <property type="entry name" value="ATPASE AAA-TYPE CORE DOMAIN-CONTAINING PROTEIN"/>
    <property type="match status" value="1"/>
</dbReference>
<dbReference type="RefSeq" id="WP_345711965.1">
    <property type="nucleotide sequence ID" value="NZ_BAABIL010000213.1"/>
</dbReference>
<keyword evidence="12" id="KW-1185">Reference proteome</keyword>
<evidence type="ECO:0000256" key="7">
    <source>
        <dbReference type="ARBA" id="ARBA00022840"/>
    </source>
</evidence>
<keyword evidence="5" id="KW-0997">Cell inner membrane</keyword>
<dbReference type="InterPro" id="IPR017871">
    <property type="entry name" value="ABC_transporter-like_CS"/>
</dbReference>
<evidence type="ECO:0000256" key="9">
    <source>
        <dbReference type="ARBA" id="ARBA00023136"/>
    </source>
</evidence>
<dbReference type="Pfam" id="PF00005">
    <property type="entry name" value="ABC_tran"/>
    <property type="match status" value="1"/>
</dbReference>
<keyword evidence="4" id="KW-1003">Cell membrane</keyword>
<reference evidence="12" key="1">
    <citation type="journal article" date="2019" name="Int. J. Syst. Evol. Microbiol.">
        <title>The Global Catalogue of Microorganisms (GCM) 10K type strain sequencing project: providing services to taxonomists for standard genome sequencing and annotation.</title>
        <authorList>
            <consortium name="The Broad Institute Genomics Platform"/>
            <consortium name="The Broad Institute Genome Sequencing Center for Infectious Disease"/>
            <person name="Wu L."/>
            <person name="Ma J."/>
        </authorList>
    </citation>
    <scope>NUCLEOTIDE SEQUENCE [LARGE SCALE GENOMIC DNA]</scope>
    <source>
        <strain evidence="12">JCM 18126</strain>
    </source>
</reference>
<comment type="similarity">
    <text evidence="2">Belongs to the ABC transporter superfamily.</text>
</comment>
<evidence type="ECO:0000256" key="3">
    <source>
        <dbReference type="ARBA" id="ARBA00022448"/>
    </source>
</evidence>
<dbReference type="PROSITE" id="PS50893">
    <property type="entry name" value="ABC_TRANSPORTER_2"/>
    <property type="match status" value="1"/>
</dbReference>
<dbReference type="EMBL" id="BAABIL010000213">
    <property type="protein sequence ID" value="GAA4976087.1"/>
    <property type="molecule type" value="Genomic_DNA"/>
</dbReference>
<evidence type="ECO:0000256" key="2">
    <source>
        <dbReference type="ARBA" id="ARBA00005417"/>
    </source>
</evidence>
<dbReference type="InterPro" id="IPR003593">
    <property type="entry name" value="AAA+_ATPase"/>
</dbReference>
<evidence type="ECO:0000256" key="6">
    <source>
        <dbReference type="ARBA" id="ARBA00022741"/>
    </source>
</evidence>
<dbReference type="PANTHER" id="PTHR43297">
    <property type="entry name" value="OLIGOPEPTIDE TRANSPORT ATP-BINDING PROTEIN APPD"/>
    <property type="match status" value="1"/>
</dbReference>
<dbReference type="Proteomes" id="UP001501195">
    <property type="component" value="Unassembled WGS sequence"/>
</dbReference>
<evidence type="ECO:0000256" key="5">
    <source>
        <dbReference type="ARBA" id="ARBA00022519"/>
    </source>
</evidence>
<protein>
    <recommendedName>
        <fullName evidence="10">ABC transporter domain-containing protein</fullName>
    </recommendedName>
</protein>
<dbReference type="InterPro" id="IPR050388">
    <property type="entry name" value="ABC_Ni/Peptide_Import"/>
</dbReference>
<name>A0ABP9HQ63_9ACTN</name>
<sequence>MSTTTTVTPQQRRTAREPVLSVRDVTVVYETERPVTAVEGASFELGRGEILGLAGESGCGKTTLAYAVNRLHLPPARIASGSVTFHDRSGENVDVLALQDEALRRFRWSKLSMVFQGAMNALNPVRTIGAQLDDTLRAHTSGTDRHTRRERCADVLVRVGVDPLRLRSYPHELSGGMRQRVMIAMAMLLEPQIMIMDEPTTALDVVVQRDILREIVRLRDELDFAVVFITHDLPLLLEISDRIAVMKGGRIVELDAARTLYTAARHPYTRKLLGSFPSLSGDRGAFIRTGAVDEPEELP</sequence>
<accession>A0ABP9HQ63</accession>
<dbReference type="PROSITE" id="PS00211">
    <property type="entry name" value="ABC_TRANSPORTER_1"/>
    <property type="match status" value="1"/>
</dbReference>
<dbReference type="InterPro" id="IPR003439">
    <property type="entry name" value="ABC_transporter-like_ATP-bd"/>
</dbReference>
<evidence type="ECO:0000256" key="8">
    <source>
        <dbReference type="ARBA" id="ARBA00022967"/>
    </source>
</evidence>
<keyword evidence="3" id="KW-0813">Transport</keyword>
<dbReference type="InterPro" id="IPR027417">
    <property type="entry name" value="P-loop_NTPase"/>
</dbReference>
<proteinExistence type="inferred from homology"/>
<keyword evidence="6" id="KW-0547">Nucleotide-binding</keyword>
<evidence type="ECO:0000313" key="11">
    <source>
        <dbReference type="EMBL" id="GAA4976087.1"/>
    </source>
</evidence>
<evidence type="ECO:0000256" key="4">
    <source>
        <dbReference type="ARBA" id="ARBA00022475"/>
    </source>
</evidence>
<evidence type="ECO:0000259" key="10">
    <source>
        <dbReference type="PROSITE" id="PS50893"/>
    </source>
</evidence>
<comment type="subcellular location">
    <subcellularLocation>
        <location evidence="1">Cell membrane</location>
        <topology evidence="1">Peripheral membrane protein</topology>
    </subcellularLocation>
</comment>
<organism evidence="11 12">
    <name type="scientific">Kineococcus glutinatus</name>
    <dbReference type="NCBI Taxonomy" id="1070872"/>
    <lineage>
        <taxon>Bacteria</taxon>
        <taxon>Bacillati</taxon>
        <taxon>Actinomycetota</taxon>
        <taxon>Actinomycetes</taxon>
        <taxon>Kineosporiales</taxon>
        <taxon>Kineosporiaceae</taxon>
        <taxon>Kineococcus</taxon>
    </lineage>
</organism>
<evidence type="ECO:0000313" key="12">
    <source>
        <dbReference type="Proteomes" id="UP001501195"/>
    </source>
</evidence>
<feature type="domain" description="ABC transporter" evidence="10">
    <location>
        <begin position="20"/>
        <end position="273"/>
    </location>
</feature>
<dbReference type="CDD" id="cd03257">
    <property type="entry name" value="ABC_NikE_OppD_transporters"/>
    <property type="match status" value="1"/>
</dbReference>
<dbReference type="SMART" id="SM00382">
    <property type="entry name" value="AAA"/>
    <property type="match status" value="1"/>
</dbReference>
<gene>
    <name evidence="11" type="ORF">GCM10023225_16400</name>
</gene>
<keyword evidence="9" id="KW-0472">Membrane</keyword>